<protein>
    <submittedName>
        <fullName evidence="2">Uncharacterized protein</fullName>
    </submittedName>
</protein>
<evidence type="ECO:0000256" key="1">
    <source>
        <dbReference type="SAM" id="MobiDB-lite"/>
    </source>
</evidence>
<reference evidence="2 3" key="1">
    <citation type="submission" date="2024-01" db="EMBL/GenBank/DDBJ databases">
        <authorList>
            <person name="Waweru B."/>
        </authorList>
    </citation>
    <scope>NUCLEOTIDE SEQUENCE [LARGE SCALE GENOMIC DNA]</scope>
</reference>
<dbReference type="Proteomes" id="UP001314170">
    <property type="component" value="Unassembled WGS sequence"/>
</dbReference>
<feature type="region of interest" description="Disordered" evidence="1">
    <location>
        <begin position="1"/>
        <end position="36"/>
    </location>
</feature>
<keyword evidence="3" id="KW-1185">Reference proteome</keyword>
<dbReference type="AlphaFoldDB" id="A0AAV1QTG0"/>
<feature type="non-terminal residue" evidence="2">
    <location>
        <position position="1"/>
    </location>
</feature>
<gene>
    <name evidence="2" type="ORF">DCAF_LOCUS1993</name>
</gene>
<evidence type="ECO:0000313" key="2">
    <source>
        <dbReference type="EMBL" id="CAK7324353.1"/>
    </source>
</evidence>
<feature type="compositionally biased region" description="Basic and acidic residues" evidence="1">
    <location>
        <begin position="9"/>
        <end position="31"/>
    </location>
</feature>
<name>A0AAV1QTG0_9ROSI</name>
<organism evidence="2 3">
    <name type="scientific">Dovyalis caffra</name>
    <dbReference type="NCBI Taxonomy" id="77055"/>
    <lineage>
        <taxon>Eukaryota</taxon>
        <taxon>Viridiplantae</taxon>
        <taxon>Streptophyta</taxon>
        <taxon>Embryophyta</taxon>
        <taxon>Tracheophyta</taxon>
        <taxon>Spermatophyta</taxon>
        <taxon>Magnoliopsida</taxon>
        <taxon>eudicotyledons</taxon>
        <taxon>Gunneridae</taxon>
        <taxon>Pentapetalae</taxon>
        <taxon>rosids</taxon>
        <taxon>fabids</taxon>
        <taxon>Malpighiales</taxon>
        <taxon>Salicaceae</taxon>
        <taxon>Flacourtieae</taxon>
        <taxon>Dovyalis</taxon>
    </lineage>
</organism>
<accession>A0AAV1QTG0</accession>
<sequence>VQLRLYRNPTKDRDDGQRGDKVRTHSRREALSARGLAKSKHPLSQRLFGFKGKPRYPSAILLSAMTISSPRILDFGFQSKTSGLFAPVKEA</sequence>
<proteinExistence type="predicted"/>
<evidence type="ECO:0000313" key="3">
    <source>
        <dbReference type="Proteomes" id="UP001314170"/>
    </source>
</evidence>
<comment type="caution">
    <text evidence="2">The sequence shown here is derived from an EMBL/GenBank/DDBJ whole genome shotgun (WGS) entry which is preliminary data.</text>
</comment>
<dbReference type="EMBL" id="CAWUPB010000264">
    <property type="protein sequence ID" value="CAK7324353.1"/>
    <property type="molecule type" value="Genomic_DNA"/>
</dbReference>